<evidence type="ECO:0000256" key="6">
    <source>
        <dbReference type="SAM" id="MobiDB-lite"/>
    </source>
</evidence>
<dbReference type="InterPro" id="IPR013005">
    <property type="entry name" value="Ribosomal_uL4-like"/>
</dbReference>
<gene>
    <name evidence="5" type="primary">rplD</name>
    <name evidence="7" type="ORF">AVDCRST_MAG33-780</name>
</gene>
<feature type="region of interest" description="Disordered" evidence="6">
    <location>
        <begin position="47"/>
        <end position="88"/>
    </location>
</feature>
<dbReference type="SUPFAM" id="SSF52166">
    <property type="entry name" value="Ribosomal protein L4"/>
    <property type="match status" value="1"/>
</dbReference>
<dbReference type="EMBL" id="CADCWK010000065">
    <property type="protein sequence ID" value="CAA9549633.1"/>
    <property type="molecule type" value="Genomic_DNA"/>
</dbReference>
<feature type="compositionally biased region" description="Basic and acidic residues" evidence="6">
    <location>
        <begin position="47"/>
        <end position="58"/>
    </location>
</feature>
<dbReference type="GO" id="GO:1990904">
    <property type="term" value="C:ribonucleoprotein complex"/>
    <property type="evidence" value="ECO:0007669"/>
    <property type="project" value="UniProtKB-KW"/>
</dbReference>
<evidence type="ECO:0000256" key="2">
    <source>
        <dbReference type="ARBA" id="ARBA00022980"/>
    </source>
</evidence>
<dbReference type="PANTHER" id="PTHR10746:SF6">
    <property type="entry name" value="LARGE RIBOSOMAL SUBUNIT PROTEIN UL4M"/>
    <property type="match status" value="1"/>
</dbReference>
<dbReference type="AlphaFoldDB" id="A0A6J4UFT1"/>
<dbReference type="Pfam" id="PF00573">
    <property type="entry name" value="Ribosomal_L4"/>
    <property type="match status" value="1"/>
</dbReference>
<evidence type="ECO:0000256" key="1">
    <source>
        <dbReference type="ARBA" id="ARBA00010528"/>
    </source>
</evidence>
<accession>A0A6J4UFT1</accession>
<dbReference type="GO" id="GO:0006412">
    <property type="term" value="P:translation"/>
    <property type="evidence" value="ECO:0007669"/>
    <property type="project" value="UniProtKB-UniRule"/>
</dbReference>
<dbReference type="GO" id="GO:0003735">
    <property type="term" value="F:structural constituent of ribosome"/>
    <property type="evidence" value="ECO:0007669"/>
    <property type="project" value="InterPro"/>
</dbReference>
<keyword evidence="2 5" id="KW-0689">Ribosomal protein</keyword>
<keyword evidence="5" id="KW-0694">RNA-binding</keyword>
<dbReference type="GO" id="GO:0019843">
    <property type="term" value="F:rRNA binding"/>
    <property type="evidence" value="ECO:0007669"/>
    <property type="project" value="UniProtKB-UniRule"/>
</dbReference>
<keyword evidence="3 5" id="KW-0687">Ribonucleoprotein</keyword>
<dbReference type="InterPro" id="IPR023574">
    <property type="entry name" value="Ribosomal_uL4_dom_sf"/>
</dbReference>
<comment type="subunit">
    <text evidence="5">Part of the 50S ribosomal subunit.</text>
</comment>
<protein>
    <recommendedName>
        <fullName evidence="4 5">Large ribosomal subunit protein uL4</fullName>
    </recommendedName>
</protein>
<organism evidence="7">
    <name type="scientific">uncultured Thermomicrobiales bacterium</name>
    <dbReference type="NCBI Taxonomy" id="1645740"/>
    <lineage>
        <taxon>Bacteria</taxon>
        <taxon>Pseudomonadati</taxon>
        <taxon>Thermomicrobiota</taxon>
        <taxon>Thermomicrobia</taxon>
        <taxon>Thermomicrobiales</taxon>
        <taxon>environmental samples</taxon>
    </lineage>
</organism>
<comment type="similarity">
    <text evidence="1 5">Belongs to the universal ribosomal protein uL4 family.</text>
</comment>
<name>A0A6J4UFT1_9BACT</name>
<evidence type="ECO:0000256" key="4">
    <source>
        <dbReference type="ARBA" id="ARBA00035244"/>
    </source>
</evidence>
<dbReference type="GO" id="GO:0005840">
    <property type="term" value="C:ribosome"/>
    <property type="evidence" value="ECO:0007669"/>
    <property type="project" value="UniProtKB-KW"/>
</dbReference>
<keyword evidence="5" id="KW-0699">rRNA-binding</keyword>
<dbReference type="Gene3D" id="3.40.1370.10">
    <property type="match status" value="1"/>
</dbReference>
<proteinExistence type="inferred from homology"/>
<dbReference type="InterPro" id="IPR002136">
    <property type="entry name" value="Ribosomal_uL4"/>
</dbReference>
<reference evidence="7" key="1">
    <citation type="submission" date="2020-02" db="EMBL/GenBank/DDBJ databases">
        <authorList>
            <person name="Meier V. D."/>
        </authorList>
    </citation>
    <scope>NUCLEOTIDE SEQUENCE</scope>
    <source>
        <strain evidence="7">AVDCRST_MAG33</strain>
    </source>
</reference>
<feature type="compositionally biased region" description="Basic residues" evidence="6">
    <location>
        <begin position="59"/>
        <end position="70"/>
    </location>
</feature>
<evidence type="ECO:0000256" key="3">
    <source>
        <dbReference type="ARBA" id="ARBA00023274"/>
    </source>
</evidence>
<dbReference type="HAMAP" id="MF_01328_B">
    <property type="entry name" value="Ribosomal_uL4_B"/>
    <property type="match status" value="1"/>
</dbReference>
<evidence type="ECO:0000313" key="7">
    <source>
        <dbReference type="EMBL" id="CAA9549633.1"/>
    </source>
</evidence>
<dbReference type="NCBIfam" id="TIGR03953">
    <property type="entry name" value="rplD_bact"/>
    <property type="match status" value="1"/>
</dbReference>
<comment type="function">
    <text evidence="5">Forms part of the polypeptide exit tunnel.</text>
</comment>
<evidence type="ECO:0000256" key="5">
    <source>
        <dbReference type="HAMAP-Rule" id="MF_01328"/>
    </source>
</evidence>
<comment type="function">
    <text evidence="5">One of the primary rRNA binding proteins, this protein initially binds near the 5'-end of the 23S rRNA. It is important during the early stages of 50S assembly. It makes multiple contacts with different domains of the 23S rRNA in the assembled 50S subunit and ribosome.</text>
</comment>
<dbReference type="PANTHER" id="PTHR10746">
    <property type="entry name" value="50S RIBOSOMAL PROTEIN L4"/>
    <property type="match status" value="1"/>
</dbReference>
<sequence>MQADIYSTAGAVVAQAELDDTVWAIEPNIAVMHQALLRQLANARLGTHDTKTRGEVRGGGRKPYRQKGTGRARQGSTRSPQWKGGGVVWGPHPRKYTQSLPRKMRRLAVRSALSAKVIDERVVIVRDLASIEGKTKAMKAFREGFPAARSTLIVVPAKEGMESIYRSASNLADVKVIIAPLLNVRDVLKYEQLMILEESLPVIDGWLALEDSRRIPGVFRRARLERLAYRQKFALARIASKGSTATAVAAGAE</sequence>